<sequence length="163" mass="17369">GYSMPPKLVSFLTPPLSASTPRGTRRSTRNSGKKSIFDDVESEDIPDMTTDEWPEYLQDPSAPPPRKTKSTSVATTTPAPSAPPPSDALPSVKSGAAAAFVQRTTKDVVDTPLPAAAAAVAAPSTVTMDTDTAQKLLEACKDRERLTVELAQTRLKLLESMEK</sequence>
<evidence type="ECO:0000313" key="3">
    <source>
        <dbReference type="Proteomes" id="UP001432322"/>
    </source>
</evidence>
<dbReference type="AlphaFoldDB" id="A0AAV5WTJ9"/>
<keyword evidence="3" id="KW-1185">Reference proteome</keyword>
<reference evidence="2" key="1">
    <citation type="submission" date="2023-10" db="EMBL/GenBank/DDBJ databases">
        <title>Genome assembly of Pristionchus species.</title>
        <authorList>
            <person name="Yoshida K."/>
            <person name="Sommer R.J."/>
        </authorList>
    </citation>
    <scope>NUCLEOTIDE SEQUENCE</scope>
    <source>
        <strain evidence="2">RS5133</strain>
    </source>
</reference>
<feature type="region of interest" description="Disordered" evidence="1">
    <location>
        <begin position="1"/>
        <end position="93"/>
    </location>
</feature>
<feature type="compositionally biased region" description="Low complexity" evidence="1">
    <location>
        <begin position="70"/>
        <end position="79"/>
    </location>
</feature>
<dbReference type="EMBL" id="BTSY01000006">
    <property type="protein sequence ID" value="GMT33955.1"/>
    <property type="molecule type" value="Genomic_DNA"/>
</dbReference>
<name>A0AAV5WTJ9_9BILA</name>
<organism evidence="2 3">
    <name type="scientific">Pristionchus fissidentatus</name>
    <dbReference type="NCBI Taxonomy" id="1538716"/>
    <lineage>
        <taxon>Eukaryota</taxon>
        <taxon>Metazoa</taxon>
        <taxon>Ecdysozoa</taxon>
        <taxon>Nematoda</taxon>
        <taxon>Chromadorea</taxon>
        <taxon>Rhabditida</taxon>
        <taxon>Rhabditina</taxon>
        <taxon>Diplogasteromorpha</taxon>
        <taxon>Diplogasteroidea</taxon>
        <taxon>Neodiplogasteridae</taxon>
        <taxon>Pristionchus</taxon>
    </lineage>
</organism>
<proteinExistence type="predicted"/>
<feature type="compositionally biased region" description="Basic residues" evidence="1">
    <location>
        <begin position="23"/>
        <end position="32"/>
    </location>
</feature>
<evidence type="ECO:0000313" key="2">
    <source>
        <dbReference type="EMBL" id="GMT33955.1"/>
    </source>
</evidence>
<protein>
    <submittedName>
        <fullName evidence="2">Uncharacterized protein</fullName>
    </submittedName>
</protein>
<dbReference type="Proteomes" id="UP001432322">
    <property type="component" value="Unassembled WGS sequence"/>
</dbReference>
<feature type="non-terminal residue" evidence="2">
    <location>
        <position position="1"/>
    </location>
</feature>
<comment type="caution">
    <text evidence="2">The sequence shown here is derived from an EMBL/GenBank/DDBJ whole genome shotgun (WGS) entry which is preliminary data.</text>
</comment>
<accession>A0AAV5WTJ9</accession>
<gene>
    <name evidence="2" type="ORF">PFISCL1PPCAC_25252</name>
</gene>
<feature type="compositionally biased region" description="Acidic residues" evidence="1">
    <location>
        <begin position="38"/>
        <end position="54"/>
    </location>
</feature>
<feature type="non-terminal residue" evidence="2">
    <location>
        <position position="163"/>
    </location>
</feature>
<evidence type="ECO:0000256" key="1">
    <source>
        <dbReference type="SAM" id="MobiDB-lite"/>
    </source>
</evidence>